<evidence type="ECO:0000256" key="15">
    <source>
        <dbReference type="RuleBase" id="RU004504"/>
    </source>
</evidence>
<comment type="cofactor">
    <cofactor evidence="1 15">
        <name>pyridoxal 5'-phosphate</name>
        <dbReference type="ChEBI" id="CHEBI:597326"/>
    </cofactor>
</comment>
<evidence type="ECO:0000256" key="5">
    <source>
        <dbReference type="ARBA" id="ARBA00012239"/>
    </source>
</evidence>
<evidence type="ECO:0000256" key="3">
    <source>
        <dbReference type="ARBA" id="ARBA00006490"/>
    </source>
</evidence>
<evidence type="ECO:0000256" key="2">
    <source>
        <dbReference type="ARBA" id="ARBA00003120"/>
    </source>
</evidence>
<comment type="subunit">
    <text evidence="4">Homodimer.</text>
</comment>
<name>A0A2A6FDU9_9HYPH</name>
<dbReference type="GO" id="GO:0051536">
    <property type="term" value="F:iron-sulfur cluster binding"/>
    <property type="evidence" value="ECO:0007669"/>
    <property type="project" value="UniProtKB-KW"/>
</dbReference>
<dbReference type="Gene3D" id="3.90.1150.10">
    <property type="entry name" value="Aspartate Aminotransferase, domain 1"/>
    <property type="match status" value="1"/>
</dbReference>
<evidence type="ECO:0000313" key="18">
    <source>
        <dbReference type="EMBL" id="PDQ19922.1"/>
    </source>
</evidence>
<dbReference type="Gene3D" id="3.40.640.10">
    <property type="entry name" value="Type I PLP-dependent aspartate aminotransferase-like (Major domain)"/>
    <property type="match status" value="1"/>
</dbReference>
<evidence type="ECO:0000256" key="8">
    <source>
        <dbReference type="ARBA" id="ARBA00022723"/>
    </source>
</evidence>
<dbReference type="SUPFAM" id="SSF53383">
    <property type="entry name" value="PLP-dependent transferases"/>
    <property type="match status" value="1"/>
</dbReference>
<keyword evidence="8 16" id="KW-0479">Metal-binding</keyword>
<dbReference type="Proteomes" id="UP000219182">
    <property type="component" value="Unassembled WGS sequence"/>
</dbReference>
<keyword evidence="19" id="KW-1185">Reference proteome</keyword>
<evidence type="ECO:0000256" key="1">
    <source>
        <dbReference type="ARBA" id="ARBA00001933"/>
    </source>
</evidence>
<keyword evidence="12" id="KW-0535">Nitrogen fixation</keyword>
<dbReference type="PIRSF" id="PIRSF005572">
    <property type="entry name" value="NifS"/>
    <property type="match status" value="1"/>
</dbReference>
<organism evidence="18 19">
    <name type="scientific">Mesorhizobium sanjuanii</name>
    <dbReference type="NCBI Taxonomy" id="2037900"/>
    <lineage>
        <taxon>Bacteria</taxon>
        <taxon>Pseudomonadati</taxon>
        <taxon>Pseudomonadota</taxon>
        <taxon>Alphaproteobacteria</taxon>
        <taxon>Hyphomicrobiales</taxon>
        <taxon>Phyllobacteriaceae</taxon>
        <taxon>Mesorhizobium</taxon>
    </lineage>
</organism>
<dbReference type="InterPro" id="IPR015424">
    <property type="entry name" value="PyrdxlP-dep_Trfase"/>
</dbReference>
<dbReference type="InterPro" id="IPR015421">
    <property type="entry name" value="PyrdxlP-dep_Trfase_major"/>
</dbReference>
<keyword evidence="9 16" id="KW-0663">Pyridoxal phosphate</keyword>
<evidence type="ECO:0000313" key="19">
    <source>
        <dbReference type="Proteomes" id="UP000219182"/>
    </source>
</evidence>
<evidence type="ECO:0000256" key="6">
    <source>
        <dbReference type="ARBA" id="ARBA00013558"/>
    </source>
</evidence>
<evidence type="ECO:0000256" key="13">
    <source>
        <dbReference type="ARBA" id="ARBA00031911"/>
    </source>
</evidence>
<keyword evidence="7 16" id="KW-0808">Transferase</keyword>
<dbReference type="RefSeq" id="WP_097574890.1">
    <property type="nucleotide sequence ID" value="NZ_NWQG01000104.1"/>
</dbReference>
<comment type="caution">
    <text evidence="18">The sequence shown here is derived from an EMBL/GenBank/DDBJ whole genome shotgun (WGS) entry which is preliminary data.</text>
</comment>
<dbReference type="InterPro" id="IPR020578">
    <property type="entry name" value="Aminotrans_V_PyrdxlP_BS"/>
</dbReference>
<keyword evidence="11 16" id="KW-0411">Iron-sulfur</keyword>
<dbReference type="InterPro" id="IPR015422">
    <property type="entry name" value="PyrdxlP-dep_Trfase_small"/>
</dbReference>
<dbReference type="InterPro" id="IPR017772">
    <property type="entry name" value="Cys_deSase_NifS_bac/arc"/>
</dbReference>
<dbReference type="FunFam" id="3.40.640.10:FF:000084">
    <property type="entry name" value="IscS-like cysteine desulfurase"/>
    <property type="match status" value="1"/>
</dbReference>
<proteinExistence type="inferred from homology"/>
<dbReference type="Pfam" id="PF00266">
    <property type="entry name" value="Aminotran_5"/>
    <property type="match status" value="1"/>
</dbReference>
<dbReference type="GO" id="GO:0006520">
    <property type="term" value="P:amino acid metabolic process"/>
    <property type="evidence" value="ECO:0007669"/>
    <property type="project" value="InterPro"/>
</dbReference>
<gene>
    <name evidence="18" type="primary">nifS</name>
    <name evidence="18" type="ORF">CN311_16870</name>
</gene>
<dbReference type="Gene3D" id="1.10.260.50">
    <property type="match status" value="1"/>
</dbReference>
<evidence type="ECO:0000256" key="9">
    <source>
        <dbReference type="ARBA" id="ARBA00022898"/>
    </source>
</evidence>
<dbReference type="GO" id="GO:0031071">
    <property type="term" value="F:cysteine desulfurase activity"/>
    <property type="evidence" value="ECO:0007669"/>
    <property type="project" value="UniProtKB-EC"/>
</dbReference>
<comment type="catalytic activity">
    <reaction evidence="14 16">
        <text>(sulfur carrier)-H + L-cysteine = (sulfur carrier)-SH + L-alanine</text>
        <dbReference type="Rhea" id="RHEA:43892"/>
        <dbReference type="Rhea" id="RHEA-COMP:14737"/>
        <dbReference type="Rhea" id="RHEA-COMP:14739"/>
        <dbReference type="ChEBI" id="CHEBI:29917"/>
        <dbReference type="ChEBI" id="CHEBI:35235"/>
        <dbReference type="ChEBI" id="CHEBI:57972"/>
        <dbReference type="ChEBI" id="CHEBI:64428"/>
        <dbReference type="EC" id="2.8.1.7"/>
    </reaction>
</comment>
<dbReference type="GO" id="GO:0030170">
    <property type="term" value="F:pyridoxal phosphate binding"/>
    <property type="evidence" value="ECO:0007669"/>
    <property type="project" value="InterPro"/>
</dbReference>
<evidence type="ECO:0000256" key="11">
    <source>
        <dbReference type="ARBA" id="ARBA00023014"/>
    </source>
</evidence>
<dbReference type="AlphaFoldDB" id="A0A2A6FDU9"/>
<evidence type="ECO:0000259" key="17">
    <source>
        <dbReference type="Pfam" id="PF00266"/>
    </source>
</evidence>
<sequence length="418" mass="44468">MRPVYLDNNATTRVDPEVVQAMLPFFIDQFGNPSSSHDFGASAGAAVRKARLRVQTLIGAEFEDEITFTSGGTESDNAAILSALEVMPERTEIVTSAVEHSAVLTLCAHLEKTRGIKVHRIPVDRHGRLDLDAYKAALTPHVAIVSIMSANNETGTIFPVVELAELAKEVGALFHTDAVQAVGKLALDLKSTAIDMLSLSGHKLHGPKGVGALYVKRGVRFCPLIKGGGQEGNRRAGTENTPGIVGLGVAADLALKFMDDANTRVKALRDRLEKELLQSIPDAFVAGDLLKRLPNTANIAFGDIEGEGILHFLNREGIACSSGSACACGSLEPSHVLVAMNIPNNAAHGAIRFSFSRNNGEEDVDRVLEVMPGIVKKLRELSPFASQARGLQSIPGLGDKANPTTVSGPGECNAQLFR</sequence>
<dbReference type="InterPro" id="IPR016454">
    <property type="entry name" value="Cysteine_dSase"/>
</dbReference>
<keyword evidence="10 16" id="KW-0408">Iron</keyword>
<evidence type="ECO:0000256" key="12">
    <source>
        <dbReference type="ARBA" id="ARBA00023231"/>
    </source>
</evidence>
<evidence type="ECO:0000256" key="14">
    <source>
        <dbReference type="ARBA" id="ARBA00050776"/>
    </source>
</evidence>
<evidence type="ECO:0000256" key="10">
    <source>
        <dbReference type="ARBA" id="ARBA00023004"/>
    </source>
</evidence>
<dbReference type="EC" id="2.8.1.7" evidence="5 16"/>
<dbReference type="PANTHER" id="PTHR11601:SF34">
    <property type="entry name" value="CYSTEINE DESULFURASE"/>
    <property type="match status" value="1"/>
</dbReference>
<protein>
    <recommendedName>
        <fullName evidence="6 16">Cysteine desulfurase</fullName>
        <ecNumber evidence="5 16">2.8.1.7</ecNumber>
    </recommendedName>
    <alternativeName>
        <fullName evidence="13 16">Nitrogenase metalloclusters biosynthesis protein NifS</fullName>
    </alternativeName>
</protein>
<comment type="similarity">
    <text evidence="3 16">Belongs to the class-V pyridoxal-phosphate-dependent aminotransferase family. NifS/IscS subfamily.</text>
</comment>
<dbReference type="PANTHER" id="PTHR11601">
    <property type="entry name" value="CYSTEINE DESULFURYLASE FAMILY MEMBER"/>
    <property type="match status" value="1"/>
</dbReference>
<evidence type="ECO:0000256" key="16">
    <source>
        <dbReference type="RuleBase" id="RU364075"/>
    </source>
</evidence>
<evidence type="ECO:0000256" key="7">
    <source>
        <dbReference type="ARBA" id="ARBA00022679"/>
    </source>
</evidence>
<dbReference type="InterPro" id="IPR000192">
    <property type="entry name" value="Aminotrans_V_dom"/>
</dbReference>
<dbReference type="EMBL" id="NWQG01000104">
    <property type="protein sequence ID" value="PDQ19922.1"/>
    <property type="molecule type" value="Genomic_DNA"/>
</dbReference>
<dbReference type="GO" id="GO:0046872">
    <property type="term" value="F:metal ion binding"/>
    <property type="evidence" value="ECO:0007669"/>
    <property type="project" value="UniProtKB-KW"/>
</dbReference>
<comment type="function">
    <text evidence="2">Catalyzes the removal of elemental sulfur atoms from cysteine to produce alanine. Seems to participate in the biosynthesis of the nitrogenase metalloclusters by providing the inorganic sulfur required for the Fe-S core formation.</text>
</comment>
<feature type="domain" description="Aminotransferase class V" evidence="17">
    <location>
        <begin position="4"/>
        <end position="367"/>
    </location>
</feature>
<dbReference type="NCBIfam" id="TIGR03402">
    <property type="entry name" value="FeS_nifS"/>
    <property type="match status" value="1"/>
</dbReference>
<accession>A0A2A6FDU9</accession>
<evidence type="ECO:0000256" key="4">
    <source>
        <dbReference type="ARBA" id="ARBA00011738"/>
    </source>
</evidence>
<dbReference type="PROSITE" id="PS00595">
    <property type="entry name" value="AA_TRANSFER_CLASS_5"/>
    <property type="match status" value="1"/>
</dbReference>
<reference evidence="18 19" key="1">
    <citation type="submission" date="2017-09" db="EMBL/GenBank/DDBJ databases">
        <title>Mesorhizobum sanjuanii sp. nov. isolated from nodules of Lotus tenuis in saline-alkaline lowlands of Flooding Pampa.</title>
        <authorList>
            <person name="Sannazzaro A.I."/>
            <person name="Torres Tejerizo G.A."/>
            <person name="Fontana F."/>
            <person name="Cumpa Velazquez L.M."/>
            <person name="Hansen L."/>
            <person name="Pistorio M."/>
            <person name="Estrella M.J."/>
        </authorList>
    </citation>
    <scope>NUCLEOTIDE SEQUENCE [LARGE SCALE GENOMIC DNA]</scope>
    <source>
        <strain evidence="18 19">BSA136</strain>
    </source>
</reference>